<organism evidence="2 3">
    <name type="scientific">Streptomyces echinoruber</name>
    <dbReference type="NCBI Taxonomy" id="68898"/>
    <lineage>
        <taxon>Bacteria</taxon>
        <taxon>Bacillati</taxon>
        <taxon>Actinomycetota</taxon>
        <taxon>Actinomycetes</taxon>
        <taxon>Kitasatosporales</taxon>
        <taxon>Streptomycetaceae</taxon>
        <taxon>Streptomyces</taxon>
    </lineage>
</organism>
<dbReference type="RefSeq" id="WP_190055867.1">
    <property type="nucleotide sequence ID" value="NZ_BMWH01000002.1"/>
</dbReference>
<keyword evidence="3" id="KW-1185">Reference proteome</keyword>
<evidence type="ECO:0000256" key="1">
    <source>
        <dbReference type="SAM" id="MobiDB-lite"/>
    </source>
</evidence>
<proteinExistence type="predicted"/>
<reference evidence="2" key="1">
    <citation type="journal article" date="2014" name="Int. J. Syst. Evol. Microbiol.">
        <title>Complete genome sequence of Corynebacterium casei LMG S-19264T (=DSM 44701T), isolated from a smear-ripened cheese.</title>
        <authorList>
            <consortium name="US DOE Joint Genome Institute (JGI-PGF)"/>
            <person name="Walter F."/>
            <person name="Albersmeier A."/>
            <person name="Kalinowski J."/>
            <person name="Ruckert C."/>
        </authorList>
    </citation>
    <scope>NUCLEOTIDE SEQUENCE</scope>
    <source>
        <strain evidence="2">JCM 5016</strain>
    </source>
</reference>
<dbReference type="EMBL" id="BMWH01000002">
    <property type="protein sequence ID" value="GGZ72987.1"/>
    <property type="molecule type" value="Genomic_DNA"/>
</dbReference>
<sequence>MPGIRLTPGQARALGERLTHAAALVRRLADAVRETARRLAQILRPIVDRLQQLGVVPPADRGGCGRRRPAARLATDRPAWASPYGPAPNRHR</sequence>
<evidence type="ECO:0000313" key="3">
    <source>
        <dbReference type="Proteomes" id="UP000623010"/>
    </source>
</evidence>
<reference evidence="2" key="2">
    <citation type="submission" date="2020-09" db="EMBL/GenBank/DDBJ databases">
        <authorList>
            <person name="Sun Q."/>
            <person name="Ohkuma M."/>
        </authorList>
    </citation>
    <scope>NUCLEOTIDE SEQUENCE</scope>
    <source>
        <strain evidence="2">JCM 5016</strain>
    </source>
</reference>
<feature type="region of interest" description="Disordered" evidence="1">
    <location>
        <begin position="57"/>
        <end position="92"/>
    </location>
</feature>
<dbReference type="AlphaFoldDB" id="A0A918V7K1"/>
<protein>
    <submittedName>
        <fullName evidence="2">Uncharacterized protein</fullName>
    </submittedName>
</protein>
<comment type="caution">
    <text evidence="2">The sequence shown here is derived from an EMBL/GenBank/DDBJ whole genome shotgun (WGS) entry which is preliminary data.</text>
</comment>
<gene>
    <name evidence="2" type="ORF">GCM10010389_07990</name>
</gene>
<accession>A0A918V7K1</accession>
<name>A0A918V7K1_9ACTN</name>
<dbReference type="Proteomes" id="UP000623010">
    <property type="component" value="Unassembled WGS sequence"/>
</dbReference>
<evidence type="ECO:0000313" key="2">
    <source>
        <dbReference type="EMBL" id="GGZ72987.1"/>
    </source>
</evidence>